<protein>
    <recommendedName>
        <fullName evidence="5">Ubiquitin-like protease family profile domain-containing protein</fullName>
    </recommendedName>
</protein>
<accession>A0A8T0RC41</accession>
<keyword evidence="4" id="KW-0788">Thiol protease</keyword>
<dbReference type="PROSITE" id="PS50600">
    <property type="entry name" value="ULP_PROTEASE"/>
    <property type="match status" value="1"/>
</dbReference>
<gene>
    <name evidence="6" type="ORF">PVAP13_6KG201012</name>
</gene>
<evidence type="ECO:0000256" key="2">
    <source>
        <dbReference type="ARBA" id="ARBA00022670"/>
    </source>
</evidence>
<sequence length="221" mass="26140">SRHNKPKKAHKRQVVPQDYICDAENIQIVEYIIGSKPGKKIMVEIKGEWVYRSHMECLFHDDRQVLDDVLNSYIHCMRGEEHLLQRDGGKVFLENSYISNLLHKDGKMKEDEFQYTQDTIRTRVDNYLDHDMVFFPINIARFHWYLAVVNAHEREIQVLDSFGKMDRAELKTTIIGLHRHIKIAAQHKQLNQQKWRCLDVINWPVREKIHSPMQTGGYSSS</sequence>
<evidence type="ECO:0000256" key="4">
    <source>
        <dbReference type="ARBA" id="ARBA00022807"/>
    </source>
</evidence>
<dbReference type="PANTHER" id="PTHR12606">
    <property type="entry name" value="SENTRIN/SUMO-SPECIFIC PROTEASE"/>
    <property type="match status" value="1"/>
</dbReference>
<dbReference type="PANTHER" id="PTHR12606:SF150">
    <property type="entry name" value="UBIQUITIN-LIKE PROTEASE FAMILY PROFILE DOMAIN-CONTAINING PROTEIN"/>
    <property type="match status" value="1"/>
</dbReference>
<organism evidence="6 7">
    <name type="scientific">Panicum virgatum</name>
    <name type="common">Blackwell switchgrass</name>
    <dbReference type="NCBI Taxonomy" id="38727"/>
    <lineage>
        <taxon>Eukaryota</taxon>
        <taxon>Viridiplantae</taxon>
        <taxon>Streptophyta</taxon>
        <taxon>Embryophyta</taxon>
        <taxon>Tracheophyta</taxon>
        <taxon>Spermatophyta</taxon>
        <taxon>Magnoliopsida</taxon>
        <taxon>Liliopsida</taxon>
        <taxon>Poales</taxon>
        <taxon>Poaceae</taxon>
        <taxon>PACMAD clade</taxon>
        <taxon>Panicoideae</taxon>
        <taxon>Panicodae</taxon>
        <taxon>Paniceae</taxon>
        <taxon>Panicinae</taxon>
        <taxon>Panicum</taxon>
        <taxon>Panicum sect. Hiantes</taxon>
    </lineage>
</organism>
<dbReference type="GO" id="GO:0016929">
    <property type="term" value="F:deSUMOylase activity"/>
    <property type="evidence" value="ECO:0007669"/>
    <property type="project" value="TreeGrafter"/>
</dbReference>
<keyword evidence="2" id="KW-0645">Protease</keyword>
<dbReference type="Gene3D" id="3.40.395.10">
    <property type="entry name" value="Adenoviral Proteinase, Chain A"/>
    <property type="match status" value="1"/>
</dbReference>
<feature type="domain" description="Ubiquitin-like protease family profile" evidence="5">
    <location>
        <begin position="48"/>
        <end position="221"/>
    </location>
</feature>
<comment type="similarity">
    <text evidence="1">Belongs to the peptidase C48 family.</text>
</comment>
<comment type="caution">
    <text evidence="6">The sequence shown here is derived from an EMBL/GenBank/DDBJ whole genome shotgun (WGS) entry which is preliminary data.</text>
</comment>
<dbReference type="SUPFAM" id="SSF54001">
    <property type="entry name" value="Cysteine proteinases"/>
    <property type="match status" value="1"/>
</dbReference>
<dbReference type="Proteomes" id="UP000823388">
    <property type="component" value="Chromosome 6K"/>
</dbReference>
<dbReference type="AlphaFoldDB" id="A0A8T0RC41"/>
<keyword evidence="7" id="KW-1185">Reference proteome</keyword>
<feature type="non-terminal residue" evidence="6">
    <location>
        <position position="1"/>
    </location>
</feature>
<reference evidence="6" key="1">
    <citation type="submission" date="2020-05" db="EMBL/GenBank/DDBJ databases">
        <title>WGS assembly of Panicum virgatum.</title>
        <authorList>
            <person name="Lovell J.T."/>
            <person name="Jenkins J."/>
            <person name="Shu S."/>
            <person name="Juenger T.E."/>
            <person name="Schmutz J."/>
        </authorList>
    </citation>
    <scope>NUCLEOTIDE SEQUENCE</scope>
    <source>
        <strain evidence="6">AP13</strain>
    </source>
</reference>
<dbReference type="GO" id="GO:0005634">
    <property type="term" value="C:nucleus"/>
    <property type="evidence" value="ECO:0007669"/>
    <property type="project" value="TreeGrafter"/>
</dbReference>
<evidence type="ECO:0000259" key="5">
    <source>
        <dbReference type="PROSITE" id="PS50600"/>
    </source>
</evidence>
<evidence type="ECO:0000256" key="1">
    <source>
        <dbReference type="ARBA" id="ARBA00005234"/>
    </source>
</evidence>
<dbReference type="Pfam" id="PF02902">
    <property type="entry name" value="Peptidase_C48"/>
    <property type="match status" value="1"/>
</dbReference>
<evidence type="ECO:0000313" key="7">
    <source>
        <dbReference type="Proteomes" id="UP000823388"/>
    </source>
</evidence>
<dbReference type="InterPro" id="IPR038765">
    <property type="entry name" value="Papain-like_cys_pep_sf"/>
</dbReference>
<name>A0A8T0RC41_PANVG</name>
<dbReference type="GO" id="GO:0016926">
    <property type="term" value="P:protein desumoylation"/>
    <property type="evidence" value="ECO:0007669"/>
    <property type="project" value="TreeGrafter"/>
</dbReference>
<dbReference type="InterPro" id="IPR003653">
    <property type="entry name" value="Peptidase_C48_C"/>
</dbReference>
<feature type="non-terminal residue" evidence="6">
    <location>
        <position position="221"/>
    </location>
</feature>
<evidence type="ECO:0000313" key="6">
    <source>
        <dbReference type="EMBL" id="KAG2583034.1"/>
    </source>
</evidence>
<proteinExistence type="inferred from homology"/>
<dbReference type="GO" id="GO:0006508">
    <property type="term" value="P:proteolysis"/>
    <property type="evidence" value="ECO:0007669"/>
    <property type="project" value="UniProtKB-KW"/>
</dbReference>
<keyword evidence="3" id="KW-0378">Hydrolase</keyword>
<dbReference type="EMBL" id="CM029047">
    <property type="protein sequence ID" value="KAG2583034.1"/>
    <property type="molecule type" value="Genomic_DNA"/>
</dbReference>
<evidence type="ECO:0000256" key="3">
    <source>
        <dbReference type="ARBA" id="ARBA00022801"/>
    </source>
</evidence>